<dbReference type="AlphaFoldDB" id="A0A8X7BAE0"/>
<comment type="caution">
    <text evidence="1">The sequence shown here is derived from an EMBL/GenBank/DDBJ whole genome shotgun (WGS) entry which is preliminary data.</text>
</comment>
<name>A0A8X7BAE0_TRICX</name>
<dbReference type="GO" id="GO:0071897">
    <property type="term" value="P:DNA biosynthetic process"/>
    <property type="evidence" value="ECO:0007669"/>
    <property type="project" value="UniProtKB-ARBA"/>
</dbReference>
<evidence type="ECO:0000313" key="1">
    <source>
        <dbReference type="EMBL" id="GFY25005.1"/>
    </source>
</evidence>
<protein>
    <submittedName>
        <fullName evidence="1">Uncharacterized protein</fullName>
    </submittedName>
</protein>
<dbReference type="EMBL" id="BMAU01021370">
    <property type="protein sequence ID" value="GFY25005.1"/>
    <property type="molecule type" value="Genomic_DNA"/>
</dbReference>
<dbReference type="InterPro" id="IPR043502">
    <property type="entry name" value="DNA/RNA_pol_sf"/>
</dbReference>
<organism evidence="1 2">
    <name type="scientific">Trichonephila clavipes</name>
    <name type="common">Golden silk orbweaver</name>
    <name type="synonym">Nephila clavipes</name>
    <dbReference type="NCBI Taxonomy" id="2585209"/>
    <lineage>
        <taxon>Eukaryota</taxon>
        <taxon>Metazoa</taxon>
        <taxon>Ecdysozoa</taxon>
        <taxon>Arthropoda</taxon>
        <taxon>Chelicerata</taxon>
        <taxon>Arachnida</taxon>
        <taxon>Araneae</taxon>
        <taxon>Araneomorphae</taxon>
        <taxon>Entelegynae</taxon>
        <taxon>Araneoidea</taxon>
        <taxon>Nephilidae</taxon>
        <taxon>Trichonephila</taxon>
    </lineage>
</organism>
<evidence type="ECO:0000313" key="2">
    <source>
        <dbReference type="Proteomes" id="UP000887159"/>
    </source>
</evidence>
<sequence length="155" mass="17442">MIFIDESQRDLLRIVWKDSIDDSIKTYRMNRVAYGTTCVPFLAQRVFKQLVTDDGHKHPLEASAVSVDIFMDYLISGSSSISSATQLKQELISLFNGAGIQLHKWASNCIELLSNFDISDGDVSLTTPDETKALGFLWRSQKDTSIFGVFHCRCL</sequence>
<accession>A0A8X7BAE0</accession>
<dbReference type="SUPFAM" id="SSF56672">
    <property type="entry name" value="DNA/RNA polymerases"/>
    <property type="match status" value="1"/>
</dbReference>
<proteinExistence type="predicted"/>
<dbReference type="Proteomes" id="UP000887159">
    <property type="component" value="Unassembled WGS sequence"/>
</dbReference>
<keyword evidence="2" id="KW-1185">Reference proteome</keyword>
<dbReference type="PANTHER" id="PTHR47331">
    <property type="entry name" value="PHD-TYPE DOMAIN-CONTAINING PROTEIN"/>
    <property type="match status" value="1"/>
</dbReference>
<gene>
    <name evidence="1" type="primary">AVEN_120268_1</name>
    <name evidence="1" type="ORF">TNCV_2691961</name>
</gene>
<reference evidence="1" key="1">
    <citation type="submission" date="2020-08" db="EMBL/GenBank/DDBJ databases">
        <title>Multicomponent nature underlies the extraordinary mechanical properties of spider dragline silk.</title>
        <authorList>
            <person name="Kono N."/>
            <person name="Nakamura H."/>
            <person name="Mori M."/>
            <person name="Yoshida Y."/>
            <person name="Ohtoshi R."/>
            <person name="Malay A.D."/>
            <person name="Moran D.A.P."/>
            <person name="Tomita M."/>
            <person name="Numata K."/>
            <person name="Arakawa K."/>
        </authorList>
    </citation>
    <scope>NUCLEOTIDE SEQUENCE</scope>
</reference>